<evidence type="ECO:0000313" key="2">
    <source>
        <dbReference type="Proteomes" id="UP000595437"/>
    </source>
</evidence>
<gene>
    <name evidence="1" type="ORF">FKW44_017208</name>
</gene>
<organism evidence="1 2">
    <name type="scientific">Caligus rogercresseyi</name>
    <name type="common">Sea louse</name>
    <dbReference type="NCBI Taxonomy" id="217165"/>
    <lineage>
        <taxon>Eukaryota</taxon>
        <taxon>Metazoa</taxon>
        <taxon>Ecdysozoa</taxon>
        <taxon>Arthropoda</taxon>
        <taxon>Crustacea</taxon>
        <taxon>Multicrustacea</taxon>
        <taxon>Hexanauplia</taxon>
        <taxon>Copepoda</taxon>
        <taxon>Siphonostomatoida</taxon>
        <taxon>Caligidae</taxon>
        <taxon>Caligus</taxon>
    </lineage>
</organism>
<name>A0A7T8H3N0_CALRO</name>
<sequence>MIGAAARYSALSLKIPKVQNRDWNYAAELIKYVLSTVTGLAPPQTITPRTSTPRKSPLD</sequence>
<reference evidence="2" key="1">
    <citation type="submission" date="2021-01" db="EMBL/GenBank/DDBJ databases">
        <title>Caligus Genome Assembly.</title>
        <authorList>
            <person name="Gallardo-Escarate C."/>
        </authorList>
    </citation>
    <scope>NUCLEOTIDE SEQUENCE [LARGE SCALE GENOMIC DNA]</scope>
</reference>
<dbReference type="AlphaFoldDB" id="A0A7T8H3N0"/>
<evidence type="ECO:0000313" key="1">
    <source>
        <dbReference type="EMBL" id="QQP42516.1"/>
    </source>
</evidence>
<keyword evidence="2" id="KW-1185">Reference proteome</keyword>
<protein>
    <submittedName>
        <fullName evidence="1">Uncharacterized protein</fullName>
    </submittedName>
</protein>
<dbReference type="Proteomes" id="UP000595437">
    <property type="component" value="Chromosome 11"/>
</dbReference>
<accession>A0A7T8H3N0</accession>
<proteinExistence type="predicted"/>
<dbReference type="EMBL" id="CP045900">
    <property type="protein sequence ID" value="QQP42516.1"/>
    <property type="molecule type" value="Genomic_DNA"/>
</dbReference>